<dbReference type="Pfam" id="PF00271">
    <property type="entry name" value="Helicase_C"/>
    <property type="match status" value="1"/>
</dbReference>
<keyword evidence="4 7" id="KW-0067">ATP-binding</keyword>
<feature type="domain" description="DEAD-box RNA helicase Q" evidence="12">
    <location>
        <begin position="10"/>
        <end position="38"/>
    </location>
</feature>
<dbReference type="GO" id="GO:0016787">
    <property type="term" value="F:hydrolase activity"/>
    <property type="evidence" value="ECO:0007669"/>
    <property type="project" value="UniProtKB-KW"/>
</dbReference>
<dbReference type="GO" id="GO:0003723">
    <property type="term" value="F:RNA binding"/>
    <property type="evidence" value="ECO:0007669"/>
    <property type="project" value="UniProtKB-UniRule"/>
</dbReference>
<feature type="domain" description="Helicase ATP-binding" evidence="10">
    <location>
        <begin position="180"/>
        <end position="335"/>
    </location>
</feature>
<dbReference type="OrthoDB" id="4310724at2759"/>
<dbReference type="PROSITE" id="PS00039">
    <property type="entry name" value="DEAD_ATP_HELICASE"/>
    <property type="match status" value="1"/>
</dbReference>
<keyword evidence="3 7" id="KW-0347">Helicase</keyword>
<evidence type="ECO:0000313" key="13">
    <source>
        <dbReference type="EMBL" id="VDP88864.1"/>
    </source>
</evidence>
<name>A0A183AXM9_9TREM</name>
<dbReference type="EC" id="3.6.4.13" evidence="8"/>
<evidence type="ECO:0000259" key="12">
    <source>
        <dbReference type="PROSITE" id="PS51195"/>
    </source>
</evidence>
<dbReference type="PROSITE" id="PS51195">
    <property type="entry name" value="Q_MOTIF"/>
    <property type="match status" value="1"/>
</dbReference>
<evidence type="ECO:0000256" key="3">
    <source>
        <dbReference type="ARBA" id="ARBA00022806"/>
    </source>
</evidence>
<dbReference type="AlphaFoldDB" id="A0A183AXM9"/>
<dbReference type="CDD" id="cd18787">
    <property type="entry name" value="SF2_C_DEAD"/>
    <property type="match status" value="1"/>
</dbReference>
<accession>A0A183AXM9</accession>
<evidence type="ECO:0000256" key="9">
    <source>
        <dbReference type="SAM" id="MobiDB-lite"/>
    </source>
</evidence>
<dbReference type="InterPro" id="IPR001650">
    <property type="entry name" value="Helicase_C-like"/>
</dbReference>
<evidence type="ECO:0000313" key="15">
    <source>
        <dbReference type="WBParaSite" id="ECPE_0001174901-mRNA-1"/>
    </source>
</evidence>
<dbReference type="Pfam" id="PF00270">
    <property type="entry name" value="DEAD"/>
    <property type="match status" value="1"/>
</dbReference>
<feature type="region of interest" description="Disordered" evidence="9">
    <location>
        <begin position="52"/>
        <end position="73"/>
    </location>
</feature>
<comment type="function">
    <text evidence="8">RNA helicase.</text>
</comment>
<evidence type="ECO:0000256" key="8">
    <source>
        <dbReference type="RuleBase" id="RU365068"/>
    </source>
</evidence>
<evidence type="ECO:0000259" key="11">
    <source>
        <dbReference type="PROSITE" id="PS51194"/>
    </source>
</evidence>
<dbReference type="InterPro" id="IPR027417">
    <property type="entry name" value="P-loop_NTPase"/>
</dbReference>
<gene>
    <name evidence="13" type="ORF">ECPE_LOCUS11715</name>
</gene>
<keyword evidence="14" id="KW-1185">Reference proteome</keyword>
<dbReference type="InterPro" id="IPR014001">
    <property type="entry name" value="Helicase_ATP-bd"/>
</dbReference>
<keyword evidence="5 8" id="KW-0694">RNA-binding</keyword>
<dbReference type="EMBL" id="UZAN01051366">
    <property type="protein sequence ID" value="VDP88864.1"/>
    <property type="molecule type" value="Genomic_DNA"/>
</dbReference>
<evidence type="ECO:0000313" key="14">
    <source>
        <dbReference type="Proteomes" id="UP000272942"/>
    </source>
</evidence>
<dbReference type="InterPro" id="IPR011545">
    <property type="entry name" value="DEAD/DEAH_box_helicase_dom"/>
</dbReference>
<dbReference type="PROSITE" id="PS51194">
    <property type="entry name" value="HELICASE_CTER"/>
    <property type="match status" value="1"/>
</dbReference>
<evidence type="ECO:0000259" key="10">
    <source>
        <dbReference type="PROSITE" id="PS51192"/>
    </source>
</evidence>
<dbReference type="SMART" id="SM00490">
    <property type="entry name" value="HELICc"/>
    <property type="match status" value="1"/>
</dbReference>
<dbReference type="InterPro" id="IPR014014">
    <property type="entry name" value="RNA_helicase_DEAD_Q_motif"/>
</dbReference>
<reference evidence="15" key="1">
    <citation type="submission" date="2016-06" db="UniProtKB">
        <authorList>
            <consortium name="WormBaseParasite"/>
        </authorList>
    </citation>
    <scope>IDENTIFICATION</scope>
</reference>
<protein>
    <recommendedName>
        <fullName evidence="8">ATP-dependent RNA helicase</fullName>
        <ecNumber evidence="8">3.6.4.13</ecNumber>
    </recommendedName>
</protein>
<comment type="similarity">
    <text evidence="7">Belongs to the DEAD box helicase family.</text>
</comment>
<evidence type="ECO:0000256" key="2">
    <source>
        <dbReference type="ARBA" id="ARBA00022801"/>
    </source>
</evidence>
<keyword evidence="1 7" id="KW-0547">Nucleotide-binding</keyword>
<organism evidence="15">
    <name type="scientific">Echinostoma caproni</name>
    <dbReference type="NCBI Taxonomy" id="27848"/>
    <lineage>
        <taxon>Eukaryota</taxon>
        <taxon>Metazoa</taxon>
        <taxon>Spiralia</taxon>
        <taxon>Lophotrochozoa</taxon>
        <taxon>Platyhelminthes</taxon>
        <taxon>Trematoda</taxon>
        <taxon>Digenea</taxon>
        <taxon>Plagiorchiida</taxon>
        <taxon>Echinostomata</taxon>
        <taxon>Echinostomatoidea</taxon>
        <taxon>Echinostomatidae</taxon>
        <taxon>Echinostoma</taxon>
    </lineage>
</organism>
<dbReference type="GO" id="GO:0005524">
    <property type="term" value="F:ATP binding"/>
    <property type="evidence" value="ECO:0007669"/>
    <property type="project" value="UniProtKB-UniRule"/>
</dbReference>
<dbReference type="SMART" id="SM00487">
    <property type="entry name" value="DEXDc"/>
    <property type="match status" value="1"/>
</dbReference>
<dbReference type="PROSITE" id="PS51192">
    <property type="entry name" value="HELICASE_ATP_BIND_1"/>
    <property type="match status" value="1"/>
</dbReference>
<evidence type="ECO:0000256" key="6">
    <source>
        <dbReference type="PROSITE-ProRule" id="PRU00552"/>
    </source>
</evidence>
<dbReference type="GO" id="GO:0003724">
    <property type="term" value="F:RNA helicase activity"/>
    <property type="evidence" value="ECO:0007669"/>
    <property type="project" value="UniProtKB-EC"/>
</dbReference>
<comment type="catalytic activity">
    <reaction evidence="8">
        <text>ATP + H2O = ADP + phosphate + H(+)</text>
        <dbReference type="Rhea" id="RHEA:13065"/>
        <dbReference type="ChEBI" id="CHEBI:15377"/>
        <dbReference type="ChEBI" id="CHEBI:15378"/>
        <dbReference type="ChEBI" id="CHEBI:30616"/>
        <dbReference type="ChEBI" id="CHEBI:43474"/>
        <dbReference type="ChEBI" id="CHEBI:456216"/>
        <dbReference type="EC" id="3.6.4.13"/>
    </reaction>
</comment>
<feature type="domain" description="Helicase C-terminal" evidence="11">
    <location>
        <begin position="430"/>
        <end position="602"/>
    </location>
</feature>
<keyword evidence="2 7" id="KW-0378">Hydrolase</keyword>
<proteinExistence type="inferred from homology"/>
<dbReference type="InterPro" id="IPR000629">
    <property type="entry name" value="RNA-helicase_DEAD-box_CS"/>
</dbReference>
<reference evidence="13 14" key="2">
    <citation type="submission" date="2018-11" db="EMBL/GenBank/DDBJ databases">
        <authorList>
            <consortium name="Pathogen Informatics"/>
        </authorList>
    </citation>
    <scope>NUCLEOTIDE SEQUENCE [LARGE SCALE GENOMIC DNA]</scope>
    <source>
        <strain evidence="13 14">Egypt</strain>
    </source>
</reference>
<dbReference type="Gene3D" id="3.40.50.300">
    <property type="entry name" value="P-loop containing nucleotide triphosphate hydrolases"/>
    <property type="match status" value="3"/>
</dbReference>
<evidence type="ECO:0000256" key="4">
    <source>
        <dbReference type="ARBA" id="ARBA00022840"/>
    </source>
</evidence>
<dbReference type="PANTHER" id="PTHR24031">
    <property type="entry name" value="RNA HELICASE"/>
    <property type="match status" value="1"/>
</dbReference>
<evidence type="ECO:0000256" key="5">
    <source>
        <dbReference type="ARBA" id="ARBA00022884"/>
    </source>
</evidence>
<feature type="short sequence motif" description="Q motif" evidence="6">
    <location>
        <begin position="10"/>
        <end position="38"/>
    </location>
</feature>
<dbReference type="SUPFAM" id="SSF52540">
    <property type="entry name" value="P-loop containing nucleoside triphosphate hydrolases"/>
    <property type="match status" value="1"/>
</dbReference>
<feature type="region of interest" description="Disordered" evidence="9">
    <location>
        <begin position="85"/>
        <end position="111"/>
    </location>
</feature>
<sequence>MDSSPEPIKEVWQHLFVPDELIQALVKAQFHQPTPIQACVLPAAIRDRSDILGSAPTTTKDPTVDSVHSDSENPACVEEAMDVVVAPDDTVPNSADTESTSKKRKNKKKKSPFDAQIDLSFNRDNYLNLAVIEELDADTGEVKAVHSLADGPLTEYSVCSSASVGTKIQTGDPKCGRVYALVLLPTRELALQVRQHLRMLAEFVKPRIRIEAIVGGISVQKQSRLLSYKPHVIVATPGRLWQFIQQEDPHLCTVREANFMVVDEADKLVEANHFEDLRELFTWLHADTTGTGENKSSSDARMQHVKRRQTAVFSATLTFVHRGALKPGTGAKHRKQWSSGRNGLTKELKLSALRDLFGLSPRAKVFDLSSTSENEVPSLDVTAAPPPPQEVHTASVACPEGLQEYRFLCSDQPSKDMRLFWFLAFGRHQPVTGALSSPNTGNQRCLIFINSKSGVRRLAGVMRQLTEGNAFAVSDYPRPQYVNVLHADMLQKQRLRALERFQSDPNGILLASDVASRGLDLASMGSLNSGDGGIAWVVHFDVPHTAELYIHRRGRTARAYRTGTSVLFVCPNEIPLWRRLALSLKRIDLDLTDFPLEPTQFQLTACEKIVELARRLDLTAHTASRKKANDDWFSQAAKSADILLESDEDNEDVYDELPKSKRRKLEVTEAKRQVAIARADLQQVSCCIILSHDLRVCVCVCVFSGSILS</sequence>
<dbReference type="Proteomes" id="UP000272942">
    <property type="component" value="Unassembled WGS sequence"/>
</dbReference>
<dbReference type="WBParaSite" id="ECPE_0001174901-mRNA-1">
    <property type="protein sequence ID" value="ECPE_0001174901-mRNA-1"/>
    <property type="gene ID" value="ECPE_0001174901"/>
</dbReference>
<evidence type="ECO:0000256" key="7">
    <source>
        <dbReference type="RuleBase" id="RU000492"/>
    </source>
</evidence>
<evidence type="ECO:0000256" key="1">
    <source>
        <dbReference type="ARBA" id="ARBA00022741"/>
    </source>
</evidence>
<comment type="domain">
    <text evidence="8">The Q motif is unique to and characteristic of the DEAD box family of RNA helicases and controls ATP binding and hydrolysis.</text>
</comment>